<keyword evidence="2" id="KW-1185">Reference proteome</keyword>
<gene>
    <name evidence="1" type="ORF">AVEN_78927_1</name>
</gene>
<comment type="caution">
    <text evidence="1">The sequence shown here is derived from an EMBL/GenBank/DDBJ whole genome shotgun (WGS) entry which is preliminary data.</text>
</comment>
<dbReference type="AlphaFoldDB" id="A0A4Y2J2Q0"/>
<protein>
    <submittedName>
        <fullName evidence="1">Uncharacterized protein</fullName>
    </submittedName>
</protein>
<reference evidence="1 2" key="1">
    <citation type="journal article" date="2019" name="Sci. Rep.">
        <title>Orb-weaving spider Araneus ventricosus genome elucidates the spidroin gene catalogue.</title>
        <authorList>
            <person name="Kono N."/>
            <person name="Nakamura H."/>
            <person name="Ohtoshi R."/>
            <person name="Moran D.A.P."/>
            <person name="Shinohara A."/>
            <person name="Yoshida Y."/>
            <person name="Fujiwara M."/>
            <person name="Mori M."/>
            <person name="Tomita M."/>
            <person name="Arakawa K."/>
        </authorList>
    </citation>
    <scope>NUCLEOTIDE SEQUENCE [LARGE SCALE GENOMIC DNA]</scope>
</reference>
<evidence type="ECO:0000313" key="2">
    <source>
        <dbReference type="Proteomes" id="UP000499080"/>
    </source>
</evidence>
<sequence length="100" mass="11132">MIPCYATAIPTKLFDTIWTNAPICVPPIRADPFRLAIQRGLQNALPATAISSLVLLPPSKQDPYCALQTDFHPDSPPPWVPPHRWVLCPLRTVAFPHIIN</sequence>
<organism evidence="1 2">
    <name type="scientific">Araneus ventricosus</name>
    <name type="common">Orbweaver spider</name>
    <name type="synonym">Epeira ventricosa</name>
    <dbReference type="NCBI Taxonomy" id="182803"/>
    <lineage>
        <taxon>Eukaryota</taxon>
        <taxon>Metazoa</taxon>
        <taxon>Ecdysozoa</taxon>
        <taxon>Arthropoda</taxon>
        <taxon>Chelicerata</taxon>
        <taxon>Arachnida</taxon>
        <taxon>Araneae</taxon>
        <taxon>Araneomorphae</taxon>
        <taxon>Entelegynae</taxon>
        <taxon>Araneoidea</taxon>
        <taxon>Araneidae</taxon>
        <taxon>Araneus</taxon>
    </lineage>
</organism>
<name>A0A4Y2J2Q0_ARAVE</name>
<dbReference type="Proteomes" id="UP000499080">
    <property type="component" value="Unassembled WGS sequence"/>
</dbReference>
<evidence type="ECO:0000313" key="1">
    <source>
        <dbReference type="EMBL" id="GBM83849.1"/>
    </source>
</evidence>
<proteinExistence type="predicted"/>
<accession>A0A4Y2J2Q0</accession>
<dbReference type="EMBL" id="BGPR01003111">
    <property type="protein sequence ID" value="GBM83849.1"/>
    <property type="molecule type" value="Genomic_DNA"/>
</dbReference>